<evidence type="ECO:0000256" key="9">
    <source>
        <dbReference type="SAM" id="MobiDB-lite"/>
    </source>
</evidence>
<evidence type="ECO:0000259" key="10">
    <source>
        <dbReference type="Pfam" id="PF04981"/>
    </source>
</evidence>
<feature type="compositionally biased region" description="Acidic residues" evidence="9">
    <location>
        <begin position="515"/>
        <end position="532"/>
    </location>
</feature>
<feature type="domain" description="60S ribosomal export protein NMD3 SH3" evidence="12">
    <location>
        <begin position="250"/>
        <end position="297"/>
    </location>
</feature>
<evidence type="ECO:0000256" key="8">
    <source>
        <dbReference type="RuleBase" id="RU364108"/>
    </source>
</evidence>
<feature type="domain" description="Nmd3 N-terminal" evidence="10">
    <location>
        <begin position="18"/>
        <end position="247"/>
    </location>
</feature>
<evidence type="ECO:0000256" key="4">
    <source>
        <dbReference type="ARBA" id="ARBA00022448"/>
    </source>
</evidence>
<evidence type="ECO:0000259" key="11">
    <source>
        <dbReference type="Pfam" id="PF21192"/>
    </source>
</evidence>
<evidence type="ECO:0000256" key="2">
    <source>
        <dbReference type="ARBA" id="ARBA00009794"/>
    </source>
</evidence>
<keyword evidence="5 8" id="KW-0963">Cytoplasm</keyword>
<dbReference type="InterPro" id="IPR039768">
    <property type="entry name" value="Nmd3"/>
</dbReference>
<comment type="subcellular location">
    <subcellularLocation>
        <location evidence="8">Cytoplasm</location>
    </subcellularLocation>
    <subcellularLocation>
        <location evidence="8">Nucleus</location>
    </subcellularLocation>
</comment>
<evidence type="ECO:0000256" key="5">
    <source>
        <dbReference type="ARBA" id="ARBA00022490"/>
    </source>
</evidence>
<evidence type="ECO:0000313" key="14">
    <source>
        <dbReference type="Proteomes" id="UP001620626"/>
    </source>
</evidence>
<keyword evidence="4 8" id="KW-0813">Transport</keyword>
<dbReference type="InterPro" id="IPR048898">
    <property type="entry name" value="OB_NMD3"/>
</dbReference>
<dbReference type="GO" id="GO:0005737">
    <property type="term" value="C:cytoplasm"/>
    <property type="evidence" value="ECO:0007669"/>
    <property type="project" value="UniProtKB-SubCell"/>
</dbReference>
<dbReference type="Pfam" id="PF21193">
    <property type="entry name" value="NMD_SH3"/>
    <property type="match status" value="1"/>
</dbReference>
<dbReference type="GO" id="GO:0015031">
    <property type="term" value="P:protein transport"/>
    <property type="evidence" value="ECO:0007669"/>
    <property type="project" value="UniProtKB-KW"/>
</dbReference>
<name>A0ABD2MB20_9BILA</name>
<protein>
    <recommendedName>
        <fullName evidence="3 8">60S ribosomal export protein NMD3</fullName>
    </recommendedName>
</protein>
<comment type="caution">
    <text evidence="13">The sequence shown here is derived from an EMBL/GenBank/DDBJ whole genome shotgun (WGS) entry which is preliminary data.</text>
</comment>
<dbReference type="PANTHER" id="PTHR12746:SF2">
    <property type="entry name" value="60S RIBOSOMAL EXPORT PROTEIN NMD3"/>
    <property type="match status" value="1"/>
</dbReference>
<evidence type="ECO:0000259" key="12">
    <source>
        <dbReference type="Pfam" id="PF21193"/>
    </source>
</evidence>
<dbReference type="InterPro" id="IPR048899">
    <property type="entry name" value="NMD_SH3"/>
</dbReference>
<dbReference type="Proteomes" id="UP001620626">
    <property type="component" value="Unassembled WGS sequence"/>
</dbReference>
<proteinExistence type="inferred from homology"/>
<feature type="domain" description="60S ribosomal export protein NMD3 OB-fold" evidence="11">
    <location>
        <begin position="314"/>
        <end position="403"/>
    </location>
</feature>
<sequence length="532" mass="60326">MEQLEIQPGTFSEGTIACCDCGTPIAPNPANMCLGCVRARADITEGIPKQSQLQSCRNCERFFVPPNAWNAAKPESKELMALCLARLKPAMAKVRLVDAAFVWTEPHSKRVKVKLTIQKEVFSRAVLQQSMVVEFVLLNQMCDDCRRFEAKDYWRACVQVRQRCDYKKTLFYLEQLLIKHNAQAQASGIKPVPTGIDFFFARQQEARKLVDFISSALPSKFHQSQQLVTHDVRSNFYDYKHTFCVDIVPITKDALICLPRTLAQSFANIGQFVLCLRVTDVVSLINPQTLQLYELNATTYWKNPFDILVHPKSLVEFFVVDVEEVDDPYAVLPHGHGSVSTKHRLADVWVVRSDQVGHSDAKSVCCRSHLGHLLNAGDTTNLNNRTFDAVKEENVPDVVLIRKAYDRSRRLRKRQWRLKRLLDQEETASVEREFNEFMDDIEEDPALRERINIYKKGGGKQSVKQTATSANRTAAATAAQQRHHRQRMASAAADSALSEGGEEEHIEGAPTLAEMLDDLELDDVEMREEEEG</sequence>
<keyword evidence="7 8" id="KW-0539">Nucleus</keyword>
<dbReference type="AlphaFoldDB" id="A0ABD2MB20"/>
<evidence type="ECO:0000256" key="3">
    <source>
        <dbReference type="ARBA" id="ARBA00017035"/>
    </source>
</evidence>
<dbReference type="GO" id="GO:0005634">
    <property type="term" value="C:nucleus"/>
    <property type="evidence" value="ECO:0007669"/>
    <property type="project" value="UniProtKB-SubCell"/>
</dbReference>
<organism evidence="13 14">
    <name type="scientific">Heterodera trifolii</name>
    <dbReference type="NCBI Taxonomy" id="157864"/>
    <lineage>
        <taxon>Eukaryota</taxon>
        <taxon>Metazoa</taxon>
        <taxon>Ecdysozoa</taxon>
        <taxon>Nematoda</taxon>
        <taxon>Chromadorea</taxon>
        <taxon>Rhabditida</taxon>
        <taxon>Tylenchina</taxon>
        <taxon>Tylenchomorpha</taxon>
        <taxon>Tylenchoidea</taxon>
        <taxon>Heteroderidae</taxon>
        <taxon>Heteroderinae</taxon>
        <taxon>Heterodera</taxon>
    </lineage>
</organism>
<dbReference type="Pfam" id="PF21192">
    <property type="entry name" value="OB_NMD3"/>
    <property type="match status" value="1"/>
</dbReference>
<reference evidence="13 14" key="1">
    <citation type="submission" date="2024-10" db="EMBL/GenBank/DDBJ databases">
        <authorList>
            <person name="Kim D."/>
        </authorList>
    </citation>
    <scope>NUCLEOTIDE SEQUENCE [LARGE SCALE GENOMIC DNA]</scope>
    <source>
        <strain evidence="13">BH-2024</strain>
    </source>
</reference>
<evidence type="ECO:0000256" key="1">
    <source>
        <dbReference type="ARBA" id="ARBA00002269"/>
    </source>
</evidence>
<dbReference type="PANTHER" id="PTHR12746">
    <property type="entry name" value="NONSENSE-MEDIATED MRNA DECAY PROTEIN 3"/>
    <property type="match status" value="1"/>
</dbReference>
<evidence type="ECO:0000313" key="13">
    <source>
        <dbReference type="EMBL" id="KAL3124227.1"/>
    </source>
</evidence>
<dbReference type="Pfam" id="PF04981">
    <property type="entry name" value="NMD3"/>
    <property type="match status" value="1"/>
</dbReference>
<evidence type="ECO:0000256" key="7">
    <source>
        <dbReference type="ARBA" id="ARBA00023242"/>
    </source>
</evidence>
<comment type="function">
    <text evidence="1 8">Acts as an adapter for the XPO1/CRM1-mediated export of the 60S ribosomal subunit.</text>
</comment>
<accession>A0ABD2MB20</accession>
<dbReference type="InterPro" id="IPR007064">
    <property type="entry name" value="Nmd3_N"/>
</dbReference>
<gene>
    <name evidence="13" type="ORF">niasHT_004816</name>
</gene>
<comment type="similarity">
    <text evidence="2 8">Belongs to the NMD3 family.</text>
</comment>
<evidence type="ECO:0000256" key="6">
    <source>
        <dbReference type="ARBA" id="ARBA00022927"/>
    </source>
</evidence>
<dbReference type="EMBL" id="JBICBT010000078">
    <property type="protein sequence ID" value="KAL3124227.1"/>
    <property type="molecule type" value="Genomic_DNA"/>
</dbReference>
<feature type="region of interest" description="Disordered" evidence="9">
    <location>
        <begin position="480"/>
        <end position="532"/>
    </location>
</feature>
<keyword evidence="6 8" id="KW-0653">Protein transport</keyword>
<keyword evidence="14" id="KW-1185">Reference proteome</keyword>